<dbReference type="AlphaFoldDB" id="S2L5D3"/>
<dbReference type="InterPro" id="IPR045170">
    <property type="entry name" value="MTOX"/>
</dbReference>
<dbReference type="Pfam" id="PF01266">
    <property type="entry name" value="DAO"/>
    <property type="match status" value="1"/>
</dbReference>
<dbReference type="PANTHER" id="PTHR10961">
    <property type="entry name" value="PEROXISOMAL SARCOSINE OXIDASE"/>
    <property type="match status" value="1"/>
</dbReference>
<keyword evidence="7" id="KW-1185">Reference proteome</keyword>
<protein>
    <recommendedName>
        <fullName evidence="5">FAD dependent oxidoreductase domain-containing protein</fullName>
    </recommendedName>
</protein>
<dbReference type="InterPro" id="IPR006076">
    <property type="entry name" value="FAD-dep_OxRdtase"/>
</dbReference>
<dbReference type="STRING" id="1121939.L861_24070"/>
<name>S2L5D3_LITA3</name>
<keyword evidence="2" id="KW-0285">Flavoprotein</keyword>
<keyword evidence="3" id="KW-0274">FAD</keyword>
<dbReference type="Proteomes" id="UP000014463">
    <property type="component" value="Unassembled WGS sequence"/>
</dbReference>
<proteinExistence type="predicted"/>
<dbReference type="SUPFAM" id="SSF51905">
    <property type="entry name" value="FAD/NAD(P)-binding domain"/>
    <property type="match status" value="1"/>
</dbReference>
<evidence type="ECO:0000256" key="4">
    <source>
        <dbReference type="ARBA" id="ARBA00023002"/>
    </source>
</evidence>
<evidence type="ECO:0000313" key="6">
    <source>
        <dbReference type="EMBL" id="EPC02889.1"/>
    </source>
</evidence>
<dbReference type="GO" id="GO:0008115">
    <property type="term" value="F:sarcosine oxidase activity"/>
    <property type="evidence" value="ECO:0007669"/>
    <property type="project" value="TreeGrafter"/>
</dbReference>
<dbReference type="EMBL" id="ASTJ01000023">
    <property type="protein sequence ID" value="EPC02889.1"/>
    <property type="molecule type" value="Genomic_DNA"/>
</dbReference>
<comment type="caution">
    <text evidence="6">The sequence shown here is derived from an EMBL/GenBank/DDBJ whole genome shotgun (WGS) entry which is preliminary data.</text>
</comment>
<gene>
    <name evidence="6" type="ORF">L861_24070</name>
</gene>
<dbReference type="eggNOG" id="COG0665">
    <property type="taxonomic scope" value="Bacteria"/>
</dbReference>
<keyword evidence="4" id="KW-0560">Oxidoreductase</keyword>
<dbReference type="InterPro" id="IPR036188">
    <property type="entry name" value="FAD/NAD-bd_sf"/>
</dbReference>
<feature type="domain" description="FAD dependent oxidoreductase" evidence="5">
    <location>
        <begin position="6"/>
        <end position="84"/>
    </location>
</feature>
<dbReference type="Gene3D" id="3.50.50.60">
    <property type="entry name" value="FAD/NAD(P)-binding domain"/>
    <property type="match status" value="2"/>
</dbReference>
<evidence type="ECO:0000259" key="5">
    <source>
        <dbReference type="Pfam" id="PF01266"/>
    </source>
</evidence>
<accession>S2L5D3</accession>
<dbReference type="Gene3D" id="3.30.9.10">
    <property type="entry name" value="D-Amino Acid Oxidase, subunit A, domain 2"/>
    <property type="match status" value="1"/>
</dbReference>
<evidence type="ECO:0000313" key="7">
    <source>
        <dbReference type="Proteomes" id="UP000014463"/>
    </source>
</evidence>
<evidence type="ECO:0000256" key="3">
    <source>
        <dbReference type="ARBA" id="ARBA00022827"/>
    </source>
</evidence>
<evidence type="ECO:0000256" key="2">
    <source>
        <dbReference type="ARBA" id="ARBA00022630"/>
    </source>
</evidence>
<evidence type="ECO:0000256" key="1">
    <source>
        <dbReference type="ARBA" id="ARBA00001974"/>
    </source>
</evidence>
<organism evidence="6 7">
    <name type="scientific">Litchfieldella anticariensis (strain DSM 16096 / CECT 5854 / CIP 108499 / LMG 22089 / FP35)</name>
    <name type="common">Halomonas anticariensis</name>
    <dbReference type="NCBI Taxonomy" id="1121939"/>
    <lineage>
        <taxon>Bacteria</taxon>
        <taxon>Pseudomonadati</taxon>
        <taxon>Pseudomonadota</taxon>
        <taxon>Gammaproteobacteria</taxon>
        <taxon>Oceanospirillales</taxon>
        <taxon>Halomonadaceae</taxon>
        <taxon>Litchfieldella</taxon>
    </lineage>
</organism>
<dbReference type="PATRIC" id="fig|1121939.11.peg.1803"/>
<dbReference type="RefSeq" id="WP_016416307.1">
    <property type="nucleotide sequence ID" value="NZ_AUAB01000015.1"/>
</dbReference>
<sequence>MPSLFDFCVLGNGPLGAAAAWQLAREGASVCLIGARHDERVSSHNDHSRIYRTRHPDPYWTALAEANLPMMLELEQRTGIRFFRSTPVYYDGIGNVPLSDQPYLTRNGLNHQDPCGGIIDPLAYIRALNKAAREQGAIIRSTVVTSIHTLTCSHQVHTVDGNVARCKAIADFRGLYAKPIGQGTTVARTTLLIRHPPFHEPHCFIRTVLLDPQVGEFFACSHLDEDSSTQTSKFVLADAQPHLLNSSETLQAWFQDGYRHHPKLPWALDEIRRMGFEIQDLRLAPCAFTKTYDGRPKVQVDQSHLRFYGCNGGAVKCAQSLSRQVLTQGLMQAISTS</sequence>
<comment type="cofactor">
    <cofactor evidence="1">
        <name>FAD</name>
        <dbReference type="ChEBI" id="CHEBI:57692"/>
    </cofactor>
</comment>
<reference evidence="6 7" key="1">
    <citation type="journal article" date="2013" name="Genome Announc.">
        <title>Draft genome sequence of the moderately halophilic gammaproteobacterium Halomonas anticariensis FP35.</title>
        <authorList>
            <person name="Tahrioui A."/>
            <person name="Quesada E."/>
            <person name="Llamas I."/>
        </authorList>
    </citation>
    <scope>NUCLEOTIDE SEQUENCE [LARGE SCALE GENOMIC DNA]</scope>
    <source>
        <strain evidence="7">DSM 16096 / CECT 5854 / LMG 22089 / FP35</strain>
    </source>
</reference>
<dbReference type="GO" id="GO:0050660">
    <property type="term" value="F:flavin adenine dinucleotide binding"/>
    <property type="evidence" value="ECO:0007669"/>
    <property type="project" value="InterPro"/>
</dbReference>